<accession>A0ABT3X7G9</accession>
<dbReference type="RefSeq" id="WP_267153178.1">
    <property type="nucleotide sequence ID" value="NZ_JAPMLT010000014.1"/>
</dbReference>
<reference evidence="1 2" key="1">
    <citation type="submission" date="2022-11" db="EMBL/GenBank/DDBJ databases">
        <title>Study of microbial diversity in lake waters.</title>
        <authorList>
            <person name="Zhang J."/>
        </authorList>
    </citation>
    <scope>NUCLEOTIDE SEQUENCE [LARGE SCALE GENOMIC DNA]</scope>
    <source>
        <strain evidence="1 2">DT12</strain>
    </source>
</reference>
<proteinExistence type="predicted"/>
<comment type="caution">
    <text evidence="1">The sequence shown here is derived from an EMBL/GenBank/DDBJ whole genome shotgun (WGS) entry which is preliminary data.</text>
</comment>
<dbReference type="Gene3D" id="1.20.120.490">
    <property type="entry name" value="Hypothetical protein TM1646-like domain"/>
    <property type="match status" value="1"/>
</dbReference>
<evidence type="ECO:0000313" key="2">
    <source>
        <dbReference type="Proteomes" id="UP001208017"/>
    </source>
</evidence>
<dbReference type="Pfam" id="PF03885">
    <property type="entry name" value="DUF327"/>
    <property type="match status" value="1"/>
</dbReference>
<dbReference type="EMBL" id="JAPMLT010000014">
    <property type="protein sequence ID" value="MCX7571928.1"/>
    <property type="molecule type" value="Genomic_DNA"/>
</dbReference>
<dbReference type="SUPFAM" id="SSF158397">
    <property type="entry name" value="TM1646-like"/>
    <property type="match status" value="1"/>
</dbReference>
<organism evidence="1 2">
    <name type="scientific">Tumebacillus lacus</name>
    <dbReference type="NCBI Taxonomy" id="2995335"/>
    <lineage>
        <taxon>Bacteria</taxon>
        <taxon>Bacillati</taxon>
        <taxon>Bacillota</taxon>
        <taxon>Bacilli</taxon>
        <taxon>Bacillales</taxon>
        <taxon>Alicyclobacillaceae</taxon>
        <taxon>Tumebacillus</taxon>
    </lineage>
</organism>
<keyword evidence="2" id="KW-1185">Reference proteome</keyword>
<protein>
    <submittedName>
        <fullName evidence="1">YaaR family protein</fullName>
    </submittedName>
</protein>
<gene>
    <name evidence="1" type="ORF">OS242_18480</name>
</gene>
<dbReference type="InterPro" id="IPR024042">
    <property type="entry name" value="TM1646-like_dom_sf"/>
</dbReference>
<name>A0ABT3X7G9_9BACL</name>
<dbReference type="Proteomes" id="UP001208017">
    <property type="component" value="Unassembled WGS sequence"/>
</dbReference>
<dbReference type="InterPro" id="IPR005585">
    <property type="entry name" value="DUF327"/>
</dbReference>
<evidence type="ECO:0000313" key="1">
    <source>
        <dbReference type="EMBL" id="MCX7571928.1"/>
    </source>
</evidence>
<sequence length="147" mass="16919">MKIGQNQRPFVDTLGLRDDNKAGVKSPAFQEIFQQAGAKLTRAELDKLMVSIDEMGKLLSRQMSWKSLMDYKERVRRFLEQIVKGGFSATEKQGFDRRGRMRLYKIISQIDDLMAELAEQVVSDEKDNIEILAKIGDIRGLLVNLYY</sequence>